<keyword evidence="1 3" id="KW-0732">Signal</keyword>
<organism evidence="5 6">
    <name type="scientific">Sulfurovum riftiae</name>
    <dbReference type="NCBI Taxonomy" id="1630136"/>
    <lineage>
        <taxon>Bacteria</taxon>
        <taxon>Pseudomonadati</taxon>
        <taxon>Campylobacterota</taxon>
        <taxon>Epsilonproteobacteria</taxon>
        <taxon>Campylobacterales</taxon>
        <taxon>Sulfurovaceae</taxon>
        <taxon>Sulfurovum</taxon>
    </lineage>
</organism>
<gene>
    <name evidence="5" type="ORF">AS592_07965</name>
</gene>
<dbReference type="SUPFAM" id="SSF53850">
    <property type="entry name" value="Periplasmic binding protein-like II"/>
    <property type="match status" value="1"/>
</dbReference>
<dbReference type="PANTHER" id="PTHR35936">
    <property type="entry name" value="MEMBRANE-BOUND LYTIC MUREIN TRANSGLYCOSYLASE F"/>
    <property type="match status" value="1"/>
</dbReference>
<name>A0A151CH46_9BACT</name>
<feature type="domain" description="Solute-binding protein family 3/N-terminal" evidence="4">
    <location>
        <begin position="41"/>
        <end position="257"/>
    </location>
</feature>
<reference evidence="5 6" key="1">
    <citation type="submission" date="2015-11" db="EMBL/GenBank/DDBJ databases">
        <title>Draft genome of Sulfurovum riftiae 1812E, a member of the Epsilonproteobacteria isolated from the tube of the deep-sea hydrothermal vent tubewom Riftia pachyptila.</title>
        <authorList>
            <person name="Vetriani C."/>
            <person name="Giovannelli D."/>
        </authorList>
    </citation>
    <scope>NUCLEOTIDE SEQUENCE [LARGE SCALE GENOMIC DNA]</scope>
    <source>
        <strain evidence="5 6">1812E</strain>
    </source>
</reference>
<keyword evidence="2" id="KW-0472">Membrane</keyword>
<dbReference type="STRING" id="1630136.AS592_07965"/>
<sequence length="562" mass="63681">MRVIWFLLIWFILLPLQASAAPVTQAQLSEKEKAWIAEHPVINFTGDPDWLPYEAFSKDGRYLGIIPEVLRIIEQQTALKFNVIPTKTWDESVSLLESGKADMMTVSDAWNDPKYLYTRPMLSSPIVIVMDRDHSYIESVYYLQYDDIAIVKGYRYVEQIKKKYPDYNFHEVKNIQEGLEGVATGKYDAMLASMALATYTIETLQLNNIQVIGKTEFSIKILFAIKKEMAPLVDIINKVTIDEKQAHELLKEWTYQKYVEKTDYGLIAELAILLLVILFAALILYFVFKKKSQKYQQIKNLLTRTNSEVDDAIRYASLLDTPDLLPSDEISTFFDDSFLVSQHGKIKSSTLIHFTELDPDKGLLILVDAKGEHINGVLNSLFCKRVLKRVIDQVKARKLDADPAAILGSLEKELQHQLGEADAQSRPNTIGFDAAVAILDKAASTLLYAGANIPLFYTQDHEVKIASADTHSIGSGNTRYTNHIIEISDTTDFYLLTNAYIEQIGGKEVLPAGKRRIKEILKKYELQTMGTQRDTFVKTLQPSKGKQPEMGDITIIGFRVTL</sequence>
<dbReference type="InterPro" id="IPR001932">
    <property type="entry name" value="PPM-type_phosphatase-like_dom"/>
</dbReference>
<dbReference type="AlphaFoldDB" id="A0A151CH46"/>
<dbReference type="EMBL" id="LNKT01000012">
    <property type="protein sequence ID" value="KYJ86754.1"/>
    <property type="molecule type" value="Genomic_DNA"/>
</dbReference>
<dbReference type="PANTHER" id="PTHR35936:SF35">
    <property type="entry name" value="L-CYSTINE-BINDING PROTEIN TCYJ"/>
    <property type="match status" value="1"/>
</dbReference>
<evidence type="ECO:0000313" key="5">
    <source>
        <dbReference type="EMBL" id="KYJ86754.1"/>
    </source>
</evidence>
<keyword evidence="2" id="KW-1133">Transmembrane helix</keyword>
<comment type="caution">
    <text evidence="5">The sequence shown here is derived from an EMBL/GenBank/DDBJ whole genome shotgun (WGS) entry which is preliminary data.</text>
</comment>
<dbReference type="SMART" id="SM00062">
    <property type="entry name" value="PBPb"/>
    <property type="match status" value="1"/>
</dbReference>
<evidence type="ECO:0000256" key="1">
    <source>
        <dbReference type="ARBA" id="ARBA00022729"/>
    </source>
</evidence>
<evidence type="ECO:0000256" key="2">
    <source>
        <dbReference type="SAM" id="Phobius"/>
    </source>
</evidence>
<accession>A0A151CH46</accession>
<keyword evidence="6" id="KW-1185">Reference proteome</keyword>
<dbReference type="CDD" id="cd01007">
    <property type="entry name" value="PBP2_BvgS_HisK_like"/>
    <property type="match status" value="1"/>
</dbReference>
<protein>
    <recommendedName>
        <fullName evidence="4">Solute-binding protein family 3/N-terminal domain-containing protein</fullName>
    </recommendedName>
</protein>
<feature type="transmembrane region" description="Helical" evidence="2">
    <location>
        <begin position="264"/>
        <end position="288"/>
    </location>
</feature>
<feature type="chain" id="PRO_5007578516" description="Solute-binding protein family 3/N-terminal domain-containing protein" evidence="3">
    <location>
        <begin position="21"/>
        <end position="562"/>
    </location>
</feature>
<dbReference type="InterPro" id="IPR036457">
    <property type="entry name" value="PPM-type-like_dom_sf"/>
</dbReference>
<keyword evidence="2" id="KW-0812">Transmembrane</keyword>
<evidence type="ECO:0000313" key="6">
    <source>
        <dbReference type="Proteomes" id="UP000075359"/>
    </source>
</evidence>
<dbReference type="Proteomes" id="UP000075359">
    <property type="component" value="Unassembled WGS sequence"/>
</dbReference>
<dbReference type="InterPro" id="IPR001638">
    <property type="entry name" value="Solute-binding_3/MltF_N"/>
</dbReference>
<dbReference type="Gene3D" id="3.40.190.10">
    <property type="entry name" value="Periplasmic binding protein-like II"/>
    <property type="match status" value="2"/>
</dbReference>
<dbReference type="Pfam" id="PF07228">
    <property type="entry name" value="SpoIIE"/>
    <property type="match status" value="1"/>
</dbReference>
<dbReference type="Pfam" id="PF00497">
    <property type="entry name" value="SBP_bac_3"/>
    <property type="match status" value="1"/>
</dbReference>
<feature type="signal peptide" evidence="3">
    <location>
        <begin position="1"/>
        <end position="20"/>
    </location>
</feature>
<dbReference type="Gene3D" id="3.60.40.10">
    <property type="entry name" value="PPM-type phosphatase domain"/>
    <property type="match status" value="1"/>
</dbReference>
<evidence type="ECO:0000256" key="3">
    <source>
        <dbReference type="SAM" id="SignalP"/>
    </source>
</evidence>
<evidence type="ECO:0000259" key="4">
    <source>
        <dbReference type="SMART" id="SM00062"/>
    </source>
</evidence>
<dbReference type="RefSeq" id="WP_067330068.1">
    <property type="nucleotide sequence ID" value="NZ_LNKT01000012.1"/>
</dbReference>
<proteinExistence type="predicted"/>
<dbReference type="OrthoDB" id="9813903at2"/>